<dbReference type="Proteomes" id="UP001500740">
    <property type="component" value="Unassembled WGS sequence"/>
</dbReference>
<dbReference type="EMBL" id="BAAACZ010000003">
    <property type="protein sequence ID" value="GAA0452123.1"/>
    <property type="molecule type" value="Genomic_DNA"/>
</dbReference>
<dbReference type="RefSeq" id="WP_343781360.1">
    <property type="nucleotide sequence ID" value="NZ_BAAACZ010000003.1"/>
</dbReference>
<comment type="caution">
    <text evidence="1">The sequence shown here is derived from an EMBL/GenBank/DDBJ whole genome shotgun (WGS) entry which is preliminary data.</text>
</comment>
<proteinExistence type="predicted"/>
<name>A0ABP3JH30_9BACI</name>
<evidence type="ECO:0000313" key="1">
    <source>
        <dbReference type="EMBL" id="GAA0452123.1"/>
    </source>
</evidence>
<gene>
    <name evidence="1" type="ORF">GCM10008935_03410</name>
</gene>
<organism evidence="1 2">
    <name type="scientific">Alkalibacillus silvisoli</name>
    <dbReference type="NCBI Taxonomy" id="392823"/>
    <lineage>
        <taxon>Bacteria</taxon>
        <taxon>Bacillati</taxon>
        <taxon>Bacillota</taxon>
        <taxon>Bacilli</taxon>
        <taxon>Bacillales</taxon>
        <taxon>Bacillaceae</taxon>
        <taxon>Alkalibacillus</taxon>
    </lineage>
</organism>
<dbReference type="Pfam" id="PF03013">
    <property type="entry name" value="Pyr_excise"/>
    <property type="match status" value="1"/>
</dbReference>
<protein>
    <submittedName>
        <fullName evidence="1">Pyrimidine dimer DNA glycosylase/endonuclease V</fullName>
    </submittedName>
</protein>
<evidence type="ECO:0000313" key="2">
    <source>
        <dbReference type="Proteomes" id="UP001500740"/>
    </source>
</evidence>
<reference evidence="2" key="1">
    <citation type="journal article" date="2019" name="Int. J. Syst. Evol. Microbiol.">
        <title>The Global Catalogue of Microorganisms (GCM) 10K type strain sequencing project: providing services to taxonomists for standard genome sequencing and annotation.</title>
        <authorList>
            <consortium name="The Broad Institute Genomics Platform"/>
            <consortium name="The Broad Institute Genome Sequencing Center for Infectious Disease"/>
            <person name="Wu L."/>
            <person name="Ma J."/>
        </authorList>
    </citation>
    <scope>NUCLEOTIDE SEQUENCE [LARGE SCALE GENOMIC DNA]</scope>
    <source>
        <strain evidence="2">JCM 14193</strain>
    </source>
</reference>
<accession>A0ABP3JH30</accession>
<dbReference type="InterPro" id="IPR004260">
    <property type="entry name" value="Pyr-dimer_DNA_glycosylase"/>
</dbReference>
<sequence length="149" mass="17550">MRLWSVHPKYLDSKGLVALWRETLLAQKVLLGETKGYRNHPQRIRFREHGQPVAAIGSYLNGIYEEASMRGYRFDATKIHSFKEVSAITLNTGQLAYEWEHLLKKLAERSPNCYQQYKDYHETKVKPHPMFVLNEGPVEDWERTQSNMR</sequence>
<keyword evidence="2" id="KW-1185">Reference proteome</keyword>